<accession>A0A0V7ZK90</accession>
<dbReference type="RefSeq" id="WP_027841926.1">
    <property type="nucleotide sequence ID" value="NZ_LMTZ01000117.1"/>
</dbReference>
<sequence length="390" mass="44589">MDIVALEQKYHNLYAPTFEILVEGQDILKAGVEVISVNVDNTLDGADTFSFIIFNAFNPITREINSFVENVLVFDAEVEIKLGYANEIKTIIFGIITAVKIDFLSGGNPEIEVSGFDISYRMMKEKKPRSWKNKKDHEVVEEIANYYQLQIYSSDPYPFPNDEKTIDDTEVEYEQIVKQEKENDFEFLTRLAERNFYEFFVFKKTLFFRKPIYKSQPIVTLEWQVSLINFSPDLNIAERVFQIDVIGQNTTDDKKNITATAKIFNDEIKKIFLHKIISHITGEQSTEQIIKEQVKQPVSSEEHAKNLAKSILLKKHEDVLKGSGESIGVPDILAGTNIELKGLGSKFSNTYYIEKTNHSLSSSGYKTTFDVKRVPNEDDIIVTSETTPLS</sequence>
<dbReference type="EMBL" id="LMTZ01000162">
    <property type="protein sequence ID" value="KST62198.1"/>
    <property type="molecule type" value="Genomic_DNA"/>
</dbReference>
<reference evidence="2 3" key="1">
    <citation type="journal article" date="2015" name="Genome Announc.">
        <title>Draft Genome of the Euendolithic (true boring) Cyanobacterium Mastigocoleus testarum strain BC008.</title>
        <authorList>
            <person name="Guida B.S."/>
            <person name="Garcia-Pichel F."/>
        </authorList>
    </citation>
    <scope>NUCLEOTIDE SEQUENCE [LARGE SCALE GENOMIC DNA]</scope>
    <source>
        <strain evidence="2 3">BC008</strain>
    </source>
</reference>
<organism evidence="2 3">
    <name type="scientific">Mastigocoleus testarum BC008</name>
    <dbReference type="NCBI Taxonomy" id="371196"/>
    <lineage>
        <taxon>Bacteria</taxon>
        <taxon>Bacillati</taxon>
        <taxon>Cyanobacteriota</taxon>
        <taxon>Cyanophyceae</taxon>
        <taxon>Nostocales</taxon>
        <taxon>Hapalosiphonaceae</taxon>
        <taxon>Mastigocoleus</taxon>
    </lineage>
</organism>
<evidence type="ECO:0000313" key="2">
    <source>
        <dbReference type="EMBL" id="KST64828.1"/>
    </source>
</evidence>
<keyword evidence="3" id="KW-1185">Reference proteome</keyword>
<evidence type="ECO:0000313" key="1">
    <source>
        <dbReference type="EMBL" id="KST62198.1"/>
    </source>
</evidence>
<evidence type="ECO:0000313" key="3">
    <source>
        <dbReference type="Proteomes" id="UP000053372"/>
    </source>
</evidence>
<dbReference type="AlphaFoldDB" id="A0A0V7ZK90"/>
<dbReference type="EMBL" id="LMTZ01000117">
    <property type="protein sequence ID" value="KST64828.1"/>
    <property type="molecule type" value="Genomic_DNA"/>
</dbReference>
<dbReference type="SUPFAM" id="SSF69279">
    <property type="entry name" value="Phage tail proteins"/>
    <property type="match status" value="1"/>
</dbReference>
<dbReference type="Proteomes" id="UP000053372">
    <property type="component" value="Unassembled WGS sequence"/>
</dbReference>
<name>A0A0V7ZK90_9CYAN</name>
<comment type="caution">
    <text evidence="2">The sequence shown here is derived from an EMBL/GenBank/DDBJ whole genome shotgun (WGS) entry which is preliminary data.</text>
</comment>
<evidence type="ECO:0008006" key="4">
    <source>
        <dbReference type="Google" id="ProtNLM"/>
    </source>
</evidence>
<gene>
    <name evidence="2" type="ORF">BC008_18610</name>
    <name evidence="1" type="ORF">BC008_37780</name>
</gene>
<proteinExistence type="predicted"/>
<dbReference type="OrthoDB" id="2641038at2"/>
<protein>
    <recommendedName>
        <fullName evidence="4">Phage protein D</fullName>
    </recommendedName>
</protein>